<accession>A0A1I4L3N8</accession>
<dbReference type="Proteomes" id="UP000183287">
    <property type="component" value="Unassembled WGS sequence"/>
</dbReference>
<dbReference type="OrthoDB" id="5296275at2"/>
<evidence type="ECO:0000256" key="1">
    <source>
        <dbReference type="ARBA" id="ARBA00007189"/>
    </source>
</evidence>
<comment type="similarity">
    <text evidence="1">Belongs to the UPF0751 family.</text>
</comment>
<reference evidence="3" key="1">
    <citation type="submission" date="2016-10" db="EMBL/GenBank/DDBJ databases">
        <authorList>
            <person name="Varghese N."/>
            <person name="Submissions S."/>
        </authorList>
    </citation>
    <scope>NUCLEOTIDE SEQUENCE [LARGE SCALE GENOMIC DNA]</scope>
    <source>
        <strain evidence="3">Nm44</strain>
    </source>
</reference>
<dbReference type="RefSeq" id="WP_074903809.1">
    <property type="nucleotide sequence ID" value="NZ_FOUB01000005.1"/>
</dbReference>
<dbReference type="EMBL" id="FOUB01000005">
    <property type="protein sequence ID" value="SFL85449.1"/>
    <property type="molecule type" value="Genomic_DNA"/>
</dbReference>
<proteinExistence type="inferred from homology"/>
<dbReference type="STRING" id="44574.AAW31_08665"/>
<evidence type="ECO:0000313" key="2">
    <source>
        <dbReference type="EMBL" id="SFL85449.1"/>
    </source>
</evidence>
<evidence type="ECO:0000313" key="3">
    <source>
        <dbReference type="Proteomes" id="UP000183287"/>
    </source>
</evidence>
<dbReference type="InterPro" id="IPR016772">
    <property type="entry name" value="UCP020408"/>
</dbReference>
<dbReference type="AlphaFoldDB" id="A0A1I4L3N8"/>
<dbReference type="Pfam" id="PF10087">
    <property type="entry name" value="DUF2325"/>
    <property type="match status" value="1"/>
</dbReference>
<gene>
    <name evidence="2" type="ORF">SAMN05421863_1005131</name>
</gene>
<sequence length="243" mass="27705">MKSLKKPIFMLAFHGIDNFSGNSLRDYSHRSSLITKYCTDNPEKKFTYRGKLFWLKDTLHAWLSTFRAVSDAIIRPVSEQEPTSIIHSRLSGKGVYTKVNMRPETEWVPLIKAKQMIKFNTSQEIAEMLSSNLNLAGQAVLCVGGRAALYPDYLQLVEAVGGRFMVYRGNPENKRAHLYILLDGVNMVICPVDCVSHDDYFAVKRYCKLTSKLCVFLERSSLPAFSQGLRMLILQTHRDHYSA</sequence>
<organism evidence="2 3">
    <name type="scientific">Nitrosomonas communis</name>
    <dbReference type="NCBI Taxonomy" id="44574"/>
    <lineage>
        <taxon>Bacteria</taxon>
        <taxon>Pseudomonadati</taxon>
        <taxon>Pseudomonadota</taxon>
        <taxon>Betaproteobacteria</taxon>
        <taxon>Nitrosomonadales</taxon>
        <taxon>Nitrosomonadaceae</taxon>
        <taxon>Nitrosomonas</taxon>
    </lineage>
</organism>
<protein>
    <recommendedName>
        <fullName evidence="4">DUF2325 domain-containing protein</fullName>
    </recommendedName>
</protein>
<keyword evidence="3" id="KW-1185">Reference proteome</keyword>
<name>A0A1I4L3N8_9PROT</name>
<evidence type="ECO:0008006" key="4">
    <source>
        <dbReference type="Google" id="ProtNLM"/>
    </source>
</evidence>